<keyword evidence="4" id="KW-1185">Reference proteome</keyword>
<reference evidence="2" key="3">
    <citation type="journal article" date="2019" name="BMC Res. Notes">
        <title>Complete genome sequence of the Sulfodiicoccus acidiphilus strain HS-1T, the first crenarchaeon that lacks polB3, isolated from an acidic hot spring in Ohwaku-dani, Hakone, Japan.</title>
        <authorList>
            <person name="Sakai H.D."/>
            <person name="Kurosawa N."/>
        </authorList>
    </citation>
    <scope>NUCLEOTIDE SEQUENCE</scope>
    <source>
        <strain evidence="2">HS-1</strain>
    </source>
</reference>
<dbReference type="OrthoDB" id="45285at2157"/>
<proteinExistence type="predicted"/>
<dbReference type="EMBL" id="BMQS01000011">
    <property type="protein sequence ID" value="GGT97472.1"/>
    <property type="molecule type" value="Genomic_DNA"/>
</dbReference>
<dbReference type="InterPro" id="IPR040865">
    <property type="entry name" value="PriX"/>
</dbReference>
<evidence type="ECO:0000259" key="1">
    <source>
        <dbReference type="Pfam" id="PF18689"/>
    </source>
</evidence>
<reference evidence="3" key="4">
    <citation type="submission" date="2020-09" db="EMBL/GenBank/DDBJ databases">
        <authorList>
            <person name="Sun Q."/>
            <person name="Ohkuma M."/>
        </authorList>
    </citation>
    <scope>NUCLEOTIDE SEQUENCE</scope>
    <source>
        <strain evidence="3">JCM 31740</strain>
    </source>
</reference>
<evidence type="ECO:0000313" key="2">
    <source>
        <dbReference type="EMBL" id="BBD72388.1"/>
    </source>
</evidence>
<reference evidence="3" key="1">
    <citation type="journal article" date="2014" name="Int. J. Syst. Evol. Microbiol.">
        <title>Complete genome sequence of Corynebacterium casei LMG S-19264T (=DSM 44701T), isolated from a smear-ripened cheese.</title>
        <authorList>
            <consortium name="US DOE Joint Genome Institute (JGI-PGF)"/>
            <person name="Walter F."/>
            <person name="Albersmeier A."/>
            <person name="Kalinowski J."/>
            <person name="Ruckert C."/>
        </authorList>
    </citation>
    <scope>NUCLEOTIDE SEQUENCE</scope>
    <source>
        <strain evidence="3">JCM 31740</strain>
    </source>
</reference>
<dbReference type="RefSeq" id="WP_126449712.1">
    <property type="nucleotide sequence ID" value="NZ_AP018553.1"/>
</dbReference>
<dbReference type="Proteomes" id="UP000276741">
    <property type="component" value="Chromosome"/>
</dbReference>
<dbReference type="GeneID" id="38666282"/>
<gene>
    <name evidence="3" type="ORF">GCM10007116_13780</name>
    <name evidence="2" type="ORF">HS1genome_0777</name>
</gene>
<name>A0A348B2I6_9CREN</name>
<dbReference type="EMBL" id="AP018553">
    <property type="protein sequence ID" value="BBD72388.1"/>
    <property type="molecule type" value="Genomic_DNA"/>
</dbReference>
<evidence type="ECO:0000313" key="4">
    <source>
        <dbReference type="Proteomes" id="UP000276741"/>
    </source>
</evidence>
<dbReference type="NCBIfam" id="NF033412">
    <property type="entry name" value="primase_PriX"/>
    <property type="match status" value="1"/>
</dbReference>
<evidence type="ECO:0000313" key="3">
    <source>
        <dbReference type="EMBL" id="GGT97472.1"/>
    </source>
</evidence>
<dbReference type="AlphaFoldDB" id="A0A348B2I6"/>
<dbReference type="Pfam" id="PF18689">
    <property type="entry name" value="PriX"/>
    <property type="match status" value="1"/>
</dbReference>
<dbReference type="KEGG" id="sacd:HS1genome_0777"/>
<organism evidence="2 4">
    <name type="scientific">Sulfodiicoccus acidiphilus</name>
    <dbReference type="NCBI Taxonomy" id="1670455"/>
    <lineage>
        <taxon>Archaea</taxon>
        <taxon>Thermoproteota</taxon>
        <taxon>Thermoprotei</taxon>
        <taxon>Sulfolobales</taxon>
        <taxon>Sulfolobaceae</taxon>
        <taxon>Sulfodiicoccus</taxon>
    </lineage>
</organism>
<sequence>MDRRIKLHYPDGTLAGYAVYDGSSTKVYQIDEGRKKLLFQVRGIFPPPTVDYSWIDKVLEKGLGDGRKRFILYVASRYLVNVKSMDEETALDVLRKFYEIGGGVVYDAWLRSVIRGVKSRGLKPWSLSRVKRDDPDLFSQIQSVLSLGPRAKSREST</sequence>
<protein>
    <recommendedName>
        <fullName evidence="1">Primase X domain-containing protein</fullName>
    </recommendedName>
</protein>
<reference evidence="4" key="2">
    <citation type="submission" date="2018-04" db="EMBL/GenBank/DDBJ databases">
        <title>Complete genome sequence of Sulfodiicoccus acidiphilus strain HS-1.</title>
        <authorList>
            <person name="Sakai H.D."/>
            <person name="Kurosawa N."/>
        </authorList>
    </citation>
    <scope>NUCLEOTIDE SEQUENCE [LARGE SCALE GENOMIC DNA]</scope>
    <source>
        <strain evidence="4">HS-1</strain>
    </source>
</reference>
<accession>A0A348B2I6</accession>
<dbReference type="Proteomes" id="UP000616143">
    <property type="component" value="Unassembled WGS sequence"/>
</dbReference>
<feature type="domain" description="Primase X" evidence="1">
    <location>
        <begin position="52"/>
        <end position="145"/>
    </location>
</feature>